<accession>A0ABN0IJ41</accession>
<keyword evidence="1" id="KW-0732">Signal</keyword>
<evidence type="ECO:0000313" key="3">
    <source>
        <dbReference type="Proteomes" id="UP000010412"/>
    </source>
</evidence>
<dbReference type="Proteomes" id="UP000010412">
    <property type="component" value="Unassembled WGS sequence"/>
</dbReference>
<dbReference type="EMBL" id="AMEX01000039">
    <property type="protein sequence ID" value="EKY18288.1"/>
    <property type="molecule type" value="Genomic_DNA"/>
</dbReference>
<protein>
    <submittedName>
        <fullName evidence="2">Uncharacterized protein</fullName>
    </submittedName>
</protein>
<comment type="caution">
    <text evidence="2">The sequence shown here is derived from an EMBL/GenBank/DDBJ whole genome shotgun (WGS) entry which is preliminary data.</text>
</comment>
<keyword evidence="3" id="KW-1185">Reference proteome</keyword>
<feature type="chain" id="PRO_5045591481" evidence="1">
    <location>
        <begin position="25"/>
        <end position="294"/>
    </location>
</feature>
<dbReference type="RefSeq" id="WP_005384644.1">
    <property type="nucleotide sequence ID" value="NZ_KB291595.1"/>
</dbReference>
<feature type="signal peptide" evidence="1">
    <location>
        <begin position="1"/>
        <end position="24"/>
    </location>
</feature>
<evidence type="ECO:0000256" key="1">
    <source>
        <dbReference type="SAM" id="SignalP"/>
    </source>
</evidence>
<organism evidence="2 3">
    <name type="scientific">Veillonella atypica KON</name>
    <dbReference type="NCBI Taxonomy" id="1128111"/>
    <lineage>
        <taxon>Bacteria</taxon>
        <taxon>Bacillati</taxon>
        <taxon>Bacillota</taxon>
        <taxon>Negativicutes</taxon>
        <taxon>Veillonellales</taxon>
        <taxon>Veillonellaceae</taxon>
        <taxon>Veillonella</taxon>
    </lineage>
</organism>
<reference evidence="2 3" key="1">
    <citation type="submission" date="2012-05" db="EMBL/GenBank/DDBJ databases">
        <authorList>
            <person name="Weinstock G."/>
            <person name="Sodergren E."/>
            <person name="Lobos E.A."/>
            <person name="Fulton L."/>
            <person name="Fulton R."/>
            <person name="Courtney L."/>
            <person name="Fronick C."/>
            <person name="O'Laughlin M."/>
            <person name="Godfrey J."/>
            <person name="Wilson R.M."/>
            <person name="Miner T."/>
            <person name="Farmer C."/>
            <person name="Delehaunty K."/>
            <person name="Cordes M."/>
            <person name="Minx P."/>
            <person name="Tomlinson C."/>
            <person name="Chen J."/>
            <person name="Wollam A."/>
            <person name="Pepin K.H."/>
            <person name="Bhonagiri V."/>
            <person name="Zhang X."/>
            <person name="Suruliraj S."/>
            <person name="Warren W."/>
            <person name="Mitreva M."/>
            <person name="Mardis E.R."/>
            <person name="Wilson R.K."/>
        </authorList>
    </citation>
    <scope>NUCLEOTIDE SEQUENCE [LARGE SCALE GENOMIC DNA]</scope>
    <source>
        <strain evidence="2 3">KON</strain>
    </source>
</reference>
<sequence>MKLCKRSIITSSLLAVLAISSAYGATPAQPSESTDTAVVDMDYANIPELRKSIESATPAIVQSTLDASEGKPTNGKPIYSTVTMSGNRVVSVKTYKSKEEQEKAMLKERERLDKVTAERRAKRKNETRADMLKGLTPIPFYPPVSETRTLQSEMFSRPFGRQLDLRLVEAYTQDYDKAKPGDIYVYADYVDYTSKQLLGEKDGTTAISAMILRTIMRKDENKAFSIDVNAYFINPTTHTIYISRSDDVKGIDIKKDERAEAVFKLPSHQLQAGDPQYEIAKLMYQDLTNKKFDE</sequence>
<evidence type="ECO:0000313" key="2">
    <source>
        <dbReference type="EMBL" id="EKY18288.1"/>
    </source>
</evidence>
<name>A0ABN0IJ41_9FIRM</name>
<gene>
    <name evidence="2" type="ORF">HMPREF0870_01598</name>
</gene>
<proteinExistence type="predicted"/>